<dbReference type="AlphaFoldDB" id="A0A1G6AR03"/>
<keyword evidence="13" id="KW-1185">Reference proteome</keyword>
<keyword evidence="5" id="KW-0808">Transferase</keyword>
<evidence type="ECO:0000259" key="11">
    <source>
        <dbReference type="PROSITE" id="PS50885"/>
    </source>
</evidence>
<keyword evidence="9" id="KW-0472">Membrane</keyword>
<dbReference type="SUPFAM" id="SSF55874">
    <property type="entry name" value="ATPase domain of HSP90 chaperone/DNA topoisomerase II/histidine kinase"/>
    <property type="match status" value="1"/>
</dbReference>
<keyword evidence="7" id="KW-0902">Two-component regulatory system</keyword>
<dbReference type="GO" id="GO:0004721">
    <property type="term" value="F:phosphoprotein phosphatase activity"/>
    <property type="evidence" value="ECO:0007669"/>
    <property type="project" value="TreeGrafter"/>
</dbReference>
<evidence type="ECO:0000256" key="8">
    <source>
        <dbReference type="SAM" id="Coils"/>
    </source>
</evidence>
<evidence type="ECO:0000259" key="10">
    <source>
        <dbReference type="PROSITE" id="PS50109"/>
    </source>
</evidence>
<dbReference type="InterPro" id="IPR003660">
    <property type="entry name" value="HAMP_dom"/>
</dbReference>
<feature type="domain" description="HAMP" evidence="11">
    <location>
        <begin position="196"/>
        <end position="250"/>
    </location>
</feature>
<dbReference type="RefSeq" id="WP_090172566.1">
    <property type="nucleotide sequence ID" value="NZ_FMXR01000006.1"/>
</dbReference>
<dbReference type="SMART" id="SM00387">
    <property type="entry name" value="HATPase_c"/>
    <property type="match status" value="1"/>
</dbReference>
<dbReference type="CDD" id="cd00082">
    <property type="entry name" value="HisKA"/>
    <property type="match status" value="1"/>
</dbReference>
<dbReference type="InterPro" id="IPR005467">
    <property type="entry name" value="His_kinase_dom"/>
</dbReference>
<feature type="coiled-coil region" evidence="8">
    <location>
        <begin position="238"/>
        <end position="269"/>
    </location>
</feature>
<dbReference type="PANTHER" id="PTHR45453:SF1">
    <property type="entry name" value="PHOSPHATE REGULON SENSOR PROTEIN PHOR"/>
    <property type="match status" value="1"/>
</dbReference>
<dbReference type="InterPro" id="IPR003594">
    <property type="entry name" value="HATPase_dom"/>
</dbReference>
<feature type="transmembrane region" description="Helical" evidence="9">
    <location>
        <begin position="175"/>
        <end position="194"/>
    </location>
</feature>
<dbReference type="EMBL" id="FMXR01000006">
    <property type="protein sequence ID" value="SDB10820.1"/>
    <property type="molecule type" value="Genomic_DNA"/>
</dbReference>
<dbReference type="Gene3D" id="1.10.287.130">
    <property type="match status" value="1"/>
</dbReference>
<dbReference type="PANTHER" id="PTHR45453">
    <property type="entry name" value="PHOSPHATE REGULON SENSOR PROTEIN PHOR"/>
    <property type="match status" value="1"/>
</dbReference>
<dbReference type="SMART" id="SM00388">
    <property type="entry name" value="HisKA"/>
    <property type="match status" value="1"/>
</dbReference>
<dbReference type="Proteomes" id="UP000199228">
    <property type="component" value="Unassembled WGS sequence"/>
</dbReference>
<dbReference type="PROSITE" id="PS50885">
    <property type="entry name" value="HAMP"/>
    <property type="match status" value="1"/>
</dbReference>
<keyword evidence="4" id="KW-0597">Phosphoprotein</keyword>
<dbReference type="GO" id="GO:0005886">
    <property type="term" value="C:plasma membrane"/>
    <property type="evidence" value="ECO:0007669"/>
    <property type="project" value="TreeGrafter"/>
</dbReference>
<dbReference type="PRINTS" id="PR00344">
    <property type="entry name" value="BCTRLSENSOR"/>
</dbReference>
<dbReference type="GO" id="GO:0000155">
    <property type="term" value="F:phosphorelay sensor kinase activity"/>
    <property type="evidence" value="ECO:0007669"/>
    <property type="project" value="InterPro"/>
</dbReference>
<gene>
    <name evidence="12" type="ORF">SAMN02910417_00870</name>
</gene>
<dbReference type="InterPro" id="IPR004358">
    <property type="entry name" value="Sig_transdc_His_kin-like_C"/>
</dbReference>
<dbReference type="InterPro" id="IPR003661">
    <property type="entry name" value="HisK_dim/P_dom"/>
</dbReference>
<keyword evidence="8" id="KW-0175">Coiled coil</keyword>
<evidence type="ECO:0000256" key="5">
    <source>
        <dbReference type="ARBA" id="ARBA00022679"/>
    </source>
</evidence>
<reference evidence="12 13" key="1">
    <citation type="submission" date="2016-10" db="EMBL/GenBank/DDBJ databases">
        <authorList>
            <person name="de Groot N.N."/>
        </authorList>
    </citation>
    <scope>NUCLEOTIDE SEQUENCE [LARGE SCALE GENOMIC DNA]</scope>
    <source>
        <strain evidence="12 13">DSM 3217</strain>
    </source>
</reference>
<sequence>MIRKKQYGSIRTKMLIIIIAVVVGTLVLCLCLNSLFLSTFYSIKKQNLLMESYEKINTACEKGTLYNNSFQTTFETIASNGNISISVLTSDWDVVLTSASNYSTIRSQIGQLLFDSTVESDVIIENENYRMVVIQDERLQEQYIVLFGTLEDGNQILMRTPLEGIKESVLISNQFLLIVGAISIAAGAFAVLLITKKITDPILYLTELSKKMTQLDFEAKYVSRQRRKNEVDVLGEHMNDMSNQLEQTIAELKSANVELQKDIDKKNEIDKMRKEFLSNVSHELKTPIALVQGYAEGLKESVEDEENRDFYCDVIIDEAAKMNELVKKLLTLNQLEFGQNQVEMKRFELMELVGGVVQNSNILAKQENISIEFEKQDPIYVWGDEFKIEEVITNYMSNAIHYASGEKKIRVWVTGGTEKVRVNVFNTGSCIPPEDIDRIWGKFYKVDKARTREYGGNGIGLSIVKAIMDSHGQKCGVENLQNGVNFWFEMDCSKEQQNVVSL</sequence>
<dbReference type="GO" id="GO:0016036">
    <property type="term" value="P:cellular response to phosphate starvation"/>
    <property type="evidence" value="ECO:0007669"/>
    <property type="project" value="TreeGrafter"/>
</dbReference>
<comment type="catalytic activity">
    <reaction evidence="1">
        <text>ATP + protein L-histidine = ADP + protein N-phospho-L-histidine.</text>
        <dbReference type="EC" id="2.7.13.3"/>
    </reaction>
</comment>
<dbReference type="STRING" id="1732.SAMN02910417_00870"/>
<dbReference type="PROSITE" id="PS50109">
    <property type="entry name" value="HIS_KIN"/>
    <property type="match status" value="1"/>
</dbReference>
<accession>A0A1G6AR03</accession>
<protein>
    <recommendedName>
        <fullName evidence="3">histidine kinase</fullName>
        <ecNumber evidence="3">2.7.13.3</ecNumber>
    </recommendedName>
</protein>
<dbReference type="Pfam" id="PF02518">
    <property type="entry name" value="HATPase_c"/>
    <property type="match status" value="1"/>
</dbReference>
<feature type="domain" description="Histidine kinase" evidence="10">
    <location>
        <begin position="279"/>
        <end position="494"/>
    </location>
</feature>
<evidence type="ECO:0000256" key="6">
    <source>
        <dbReference type="ARBA" id="ARBA00022777"/>
    </source>
</evidence>
<dbReference type="CDD" id="cd06225">
    <property type="entry name" value="HAMP"/>
    <property type="match status" value="1"/>
</dbReference>
<feature type="transmembrane region" description="Helical" evidence="9">
    <location>
        <begin position="12"/>
        <end position="37"/>
    </location>
</feature>
<dbReference type="InterPro" id="IPR036097">
    <property type="entry name" value="HisK_dim/P_sf"/>
</dbReference>
<evidence type="ECO:0000313" key="13">
    <source>
        <dbReference type="Proteomes" id="UP000199228"/>
    </source>
</evidence>
<evidence type="ECO:0000256" key="7">
    <source>
        <dbReference type="ARBA" id="ARBA00023012"/>
    </source>
</evidence>
<evidence type="ECO:0000256" key="4">
    <source>
        <dbReference type="ARBA" id="ARBA00022553"/>
    </source>
</evidence>
<dbReference type="FunFam" id="1.10.287.130:FF:000001">
    <property type="entry name" value="Two-component sensor histidine kinase"/>
    <property type="match status" value="1"/>
</dbReference>
<organism evidence="12 13">
    <name type="scientific">Eubacterium oxidoreducens</name>
    <dbReference type="NCBI Taxonomy" id="1732"/>
    <lineage>
        <taxon>Bacteria</taxon>
        <taxon>Bacillati</taxon>
        <taxon>Bacillota</taxon>
        <taxon>Clostridia</taxon>
        <taxon>Eubacteriales</taxon>
        <taxon>Eubacteriaceae</taxon>
        <taxon>Eubacterium</taxon>
    </lineage>
</organism>
<dbReference type="Gene3D" id="3.30.565.10">
    <property type="entry name" value="Histidine kinase-like ATPase, C-terminal domain"/>
    <property type="match status" value="1"/>
</dbReference>
<evidence type="ECO:0000256" key="3">
    <source>
        <dbReference type="ARBA" id="ARBA00012438"/>
    </source>
</evidence>
<comment type="subcellular location">
    <subcellularLocation>
        <location evidence="2">Membrane</location>
    </subcellularLocation>
</comment>
<dbReference type="EC" id="2.7.13.3" evidence="3"/>
<dbReference type="Pfam" id="PF00512">
    <property type="entry name" value="HisKA"/>
    <property type="match status" value="1"/>
</dbReference>
<keyword evidence="6 12" id="KW-0418">Kinase</keyword>
<dbReference type="OrthoDB" id="9762826at2"/>
<evidence type="ECO:0000256" key="9">
    <source>
        <dbReference type="SAM" id="Phobius"/>
    </source>
</evidence>
<dbReference type="Gene3D" id="6.10.340.10">
    <property type="match status" value="1"/>
</dbReference>
<dbReference type="SUPFAM" id="SSF158472">
    <property type="entry name" value="HAMP domain-like"/>
    <property type="match status" value="1"/>
</dbReference>
<keyword evidence="9" id="KW-0812">Transmembrane</keyword>
<evidence type="ECO:0000256" key="2">
    <source>
        <dbReference type="ARBA" id="ARBA00004370"/>
    </source>
</evidence>
<name>A0A1G6AR03_EUBOX</name>
<dbReference type="InterPro" id="IPR036890">
    <property type="entry name" value="HATPase_C_sf"/>
</dbReference>
<dbReference type="SUPFAM" id="SSF47384">
    <property type="entry name" value="Homodimeric domain of signal transducing histidine kinase"/>
    <property type="match status" value="1"/>
</dbReference>
<dbReference type="InterPro" id="IPR050351">
    <property type="entry name" value="BphY/WalK/GraS-like"/>
</dbReference>
<keyword evidence="9" id="KW-1133">Transmembrane helix</keyword>
<evidence type="ECO:0000256" key="1">
    <source>
        <dbReference type="ARBA" id="ARBA00000085"/>
    </source>
</evidence>
<evidence type="ECO:0000313" key="12">
    <source>
        <dbReference type="EMBL" id="SDB10820.1"/>
    </source>
</evidence>
<proteinExistence type="predicted"/>